<dbReference type="InterPro" id="IPR000477">
    <property type="entry name" value="RT_dom"/>
</dbReference>
<dbReference type="PANTHER" id="PTHR33332">
    <property type="entry name" value="REVERSE TRANSCRIPTASE DOMAIN-CONTAINING PROTEIN"/>
    <property type="match status" value="1"/>
</dbReference>
<dbReference type="EMBL" id="BAAFJT010000318">
    <property type="protein sequence ID" value="GAB0209804.1"/>
    <property type="molecule type" value="Genomic_DNA"/>
</dbReference>
<dbReference type="SUPFAM" id="SSF56672">
    <property type="entry name" value="DNA/RNA polymerases"/>
    <property type="match status" value="1"/>
</dbReference>
<dbReference type="AlphaFoldDB" id="A0ABC9YIB8"/>
<keyword evidence="4" id="KW-1185">Reference proteome</keyword>
<comment type="caution">
    <text evidence="3">The sequence shown here is derived from an EMBL/GenBank/DDBJ whole genome shotgun (WGS) entry which is preliminary data.</text>
</comment>
<gene>
    <name evidence="3" type="ORF">GRJ2_003446100</name>
</gene>
<dbReference type="CDD" id="cd01650">
    <property type="entry name" value="RT_nLTR_like"/>
    <property type="match status" value="1"/>
</dbReference>
<evidence type="ECO:0000313" key="3">
    <source>
        <dbReference type="EMBL" id="GAB0209804.1"/>
    </source>
</evidence>
<organism evidence="3 4">
    <name type="scientific">Grus japonensis</name>
    <name type="common">Japanese crane</name>
    <name type="synonym">Red-crowned crane</name>
    <dbReference type="NCBI Taxonomy" id="30415"/>
    <lineage>
        <taxon>Eukaryota</taxon>
        <taxon>Metazoa</taxon>
        <taxon>Chordata</taxon>
        <taxon>Craniata</taxon>
        <taxon>Vertebrata</taxon>
        <taxon>Euteleostomi</taxon>
        <taxon>Archelosauria</taxon>
        <taxon>Archosauria</taxon>
        <taxon>Dinosauria</taxon>
        <taxon>Saurischia</taxon>
        <taxon>Theropoda</taxon>
        <taxon>Coelurosauria</taxon>
        <taxon>Aves</taxon>
        <taxon>Neognathae</taxon>
        <taxon>Neoaves</taxon>
        <taxon>Gruiformes</taxon>
        <taxon>Gruidae</taxon>
        <taxon>Grus</taxon>
    </lineage>
</organism>
<reference evidence="3 4" key="1">
    <citation type="submission" date="2024-06" db="EMBL/GenBank/DDBJ databases">
        <title>The draft genome of Grus japonensis, version 3.</title>
        <authorList>
            <person name="Nabeshima K."/>
            <person name="Suzuki S."/>
            <person name="Onuma M."/>
        </authorList>
    </citation>
    <scope>NUCLEOTIDE SEQUENCE [LARGE SCALE GENOMIC DNA]</scope>
    <source>
        <strain evidence="3 4">451A</strain>
    </source>
</reference>
<protein>
    <submittedName>
        <fullName evidence="3">Mitochondrial enolase superfamily member 1</fullName>
    </submittedName>
</protein>
<feature type="compositionally biased region" description="Basic and acidic residues" evidence="1">
    <location>
        <begin position="286"/>
        <end position="303"/>
    </location>
</feature>
<proteinExistence type="predicted"/>
<name>A0ABC9YIB8_GRUJA</name>
<dbReference type="Proteomes" id="UP001623348">
    <property type="component" value="Unassembled WGS sequence"/>
</dbReference>
<evidence type="ECO:0000256" key="1">
    <source>
        <dbReference type="SAM" id="MobiDB-lite"/>
    </source>
</evidence>
<accession>A0ABC9YIB8</accession>
<sequence length="342" mass="37725">MVSDLLHHLDTHKSMGPDEIHPRVLRELAEVLTKPISIIYQQSWIIGEVPVDWKLANVTPIHKKGQKEDLGNYRPVSLTLVPGKVMEQIIFSAITRHVQDNHMIRPSQHGFMKGRSCLTNLISFYDKVTCLVDEGKAVDVDYLEFSKAFDIVSHSIFLEKLAAHGLDGCTLCWVKNWLDGQAQRVVVNGVKSSWWPVTSGVPQGLVLGPVLFNIVLGFVWQGFGSGRGYRGGFCEKLLEASPVSDGANASRLQDGSAPGQGQANQRLCDNIFKKENKGVKGSFCNQREEREDVRNSADTKVSEEGGGGGAPDTRAKIPLQPVVKTMVRQAVPCSPWRKDEGV</sequence>
<evidence type="ECO:0000313" key="4">
    <source>
        <dbReference type="Proteomes" id="UP001623348"/>
    </source>
</evidence>
<feature type="region of interest" description="Disordered" evidence="1">
    <location>
        <begin position="283"/>
        <end position="319"/>
    </location>
</feature>
<feature type="domain" description="Reverse transcriptase" evidence="2">
    <location>
        <begin position="62"/>
        <end position="219"/>
    </location>
</feature>
<dbReference type="Pfam" id="PF00078">
    <property type="entry name" value="RVT_1"/>
    <property type="match status" value="1"/>
</dbReference>
<dbReference type="InterPro" id="IPR043502">
    <property type="entry name" value="DNA/RNA_pol_sf"/>
</dbReference>
<evidence type="ECO:0000259" key="2">
    <source>
        <dbReference type="Pfam" id="PF00078"/>
    </source>
</evidence>